<feature type="binding site" evidence="19">
    <location>
        <position position="336"/>
    </location>
    <ligand>
        <name>Zn(2+)</name>
        <dbReference type="ChEBI" id="CHEBI:29105"/>
        <note>catalytic</note>
    </ligand>
</feature>
<dbReference type="VEuPathDB" id="VectorBase:AAEL012776"/>
<reference evidence="25" key="2">
    <citation type="submission" date="2020-05" db="UniProtKB">
        <authorList>
            <consortium name="EnsemblMetazoa"/>
        </authorList>
    </citation>
    <scope>IDENTIFICATION</scope>
    <source>
        <strain evidence="25">LVP_AGWG</strain>
    </source>
</reference>
<feature type="binding site" evidence="18">
    <location>
        <begin position="300"/>
        <end position="304"/>
    </location>
    <ligand>
        <name>substrate</name>
    </ligand>
</feature>
<comment type="subcellular location">
    <subcellularLocation>
        <location evidence="2">Cell membrane</location>
        <topology evidence="2">Lipid-anchor</topology>
        <topology evidence="2">GPI-anchor</topology>
    </subcellularLocation>
    <subcellularLocation>
        <location evidence="1">Membrane</location>
        <topology evidence="1">Single-pass type II membrane protein</topology>
    </subcellularLocation>
</comment>
<feature type="binding site" evidence="19">
    <location>
        <position position="359"/>
    </location>
    <ligand>
        <name>Zn(2+)</name>
        <dbReference type="ChEBI" id="CHEBI:29105"/>
        <note>catalytic</note>
    </ligand>
</feature>
<dbReference type="GO" id="GO:0006508">
    <property type="term" value="P:proteolysis"/>
    <property type="evidence" value="ECO:0007669"/>
    <property type="project" value="UniProtKB-KW"/>
</dbReference>
<keyword evidence="5" id="KW-0336">GPI-anchor</keyword>
<dbReference type="GO" id="GO:0005886">
    <property type="term" value="C:plasma membrane"/>
    <property type="evidence" value="ECO:0007669"/>
    <property type="project" value="UniProtKB-SubCell"/>
</dbReference>
<feature type="binding site" evidence="18">
    <location>
        <position position="841"/>
    </location>
    <ligand>
        <name>substrate</name>
    </ligand>
</feature>
<keyword evidence="10 19" id="KW-0862">Zinc</keyword>
<evidence type="ECO:0000259" key="23">
    <source>
        <dbReference type="Pfam" id="PF11838"/>
    </source>
</evidence>
<keyword evidence="11" id="KW-0735">Signal-anchor</keyword>
<dbReference type="GO" id="GO:0005737">
    <property type="term" value="C:cytoplasm"/>
    <property type="evidence" value="ECO:0007669"/>
    <property type="project" value="TreeGrafter"/>
</dbReference>
<evidence type="ECO:0000256" key="7">
    <source>
        <dbReference type="ARBA" id="ARBA00022692"/>
    </source>
</evidence>
<evidence type="ECO:0000259" key="22">
    <source>
        <dbReference type="Pfam" id="PF01433"/>
    </source>
</evidence>
<feature type="binding site" evidence="19">
    <location>
        <position position="340"/>
    </location>
    <ligand>
        <name>Zn(2+)</name>
        <dbReference type="ChEBI" id="CHEBI:29105"/>
        <note>catalytic</note>
    </ligand>
</feature>
<keyword evidence="4 21" id="KW-0031">Aminopeptidase</keyword>
<feature type="domain" description="Peptidase M1 membrane alanine aminopeptidase" evidence="22">
    <location>
        <begin position="262"/>
        <end position="489"/>
    </location>
</feature>
<dbReference type="Gene3D" id="1.10.390.10">
    <property type="entry name" value="Neutral Protease Domain 2"/>
    <property type="match status" value="1"/>
</dbReference>
<dbReference type="InterPro" id="IPR027268">
    <property type="entry name" value="Peptidase_M4/M1_CTD_sf"/>
</dbReference>
<evidence type="ECO:0000256" key="12">
    <source>
        <dbReference type="ARBA" id="ARBA00022989"/>
    </source>
</evidence>
<keyword evidence="12" id="KW-1133">Transmembrane helix</keyword>
<evidence type="ECO:0000256" key="10">
    <source>
        <dbReference type="ARBA" id="ARBA00022833"/>
    </source>
</evidence>
<accession>A0A1S4FX55</accession>
<dbReference type="Gene3D" id="1.25.50.20">
    <property type="match status" value="1"/>
</dbReference>
<evidence type="ECO:0000256" key="13">
    <source>
        <dbReference type="ARBA" id="ARBA00023049"/>
    </source>
</evidence>
<dbReference type="GO" id="GO:0070006">
    <property type="term" value="F:metalloaminopeptidase activity"/>
    <property type="evidence" value="ECO:0007669"/>
    <property type="project" value="TreeGrafter"/>
</dbReference>
<dbReference type="PANTHER" id="PTHR11533">
    <property type="entry name" value="PROTEASE M1 ZINC METALLOPROTEASE"/>
    <property type="match status" value="1"/>
</dbReference>
<keyword evidence="26" id="KW-1185">Reference proteome</keyword>
<feature type="domain" description="ERAP1-like C-terminal" evidence="23">
    <location>
        <begin position="571"/>
        <end position="880"/>
    </location>
</feature>
<dbReference type="PANTHER" id="PTHR11533:SF301">
    <property type="entry name" value="AMINOPEPTIDASE"/>
    <property type="match status" value="1"/>
</dbReference>
<organism evidence="25 26">
    <name type="scientific">Aedes aegypti</name>
    <name type="common">Yellowfever mosquito</name>
    <name type="synonym">Culex aegypti</name>
    <dbReference type="NCBI Taxonomy" id="7159"/>
    <lineage>
        <taxon>Eukaryota</taxon>
        <taxon>Metazoa</taxon>
        <taxon>Ecdysozoa</taxon>
        <taxon>Arthropoda</taxon>
        <taxon>Hexapoda</taxon>
        <taxon>Insecta</taxon>
        <taxon>Pterygota</taxon>
        <taxon>Neoptera</taxon>
        <taxon>Endopterygota</taxon>
        <taxon>Diptera</taxon>
        <taxon>Nematocera</taxon>
        <taxon>Culicoidea</taxon>
        <taxon>Culicidae</taxon>
        <taxon>Culicinae</taxon>
        <taxon>Aedini</taxon>
        <taxon>Aedes</taxon>
        <taxon>Stegomyia</taxon>
    </lineage>
</organism>
<dbReference type="PRINTS" id="PR00756">
    <property type="entry name" value="ALADIPTASE"/>
</dbReference>
<evidence type="ECO:0000256" key="17">
    <source>
        <dbReference type="PIRSR" id="PIRSR634016-1"/>
    </source>
</evidence>
<evidence type="ECO:0000313" key="25">
    <source>
        <dbReference type="EnsemblMetazoa" id="AAEL012776-PA"/>
    </source>
</evidence>
<evidence type="ECO:0000256" key="5">
    <source>
        <dbReference type="ARBA" id="ARBA00022622"/>
    </source>
</evidence>
<evidence type="ECO:0000256" key="3">
    <source>
        <dbReference type="ARBA" id="ARBA00010136"/>
    </source>
</evidence>
<evidence type="ECO:0000256" key="4">
    <source>
        <dbReference type="ARBA" id="ARBA00022438"/>
    </source>
</evidence>
<keyword evidence="8 19" id="KW-0479">Metal-binding</keyword>
<dbReference type="InterPro" id="IPR034016">
    <property type="entry name" value="M1_APN-typ"/>
</dbReference>
<evidence type="ECO:0000256" key="15">
    <source>
        <dbReference type="ARBA" id="ARBA00023180"/>
    </source>
</evidence>
<keyword evidence="7" id="KW-0812">Transmembrane</keyword>
<evidence type="ECO:0000256" key="20">
    <source>
        <dbReference type="PIRSR" id="PIRSR634016-4"/>
    </source>
</evidence>
<dbReference type="FunFam" id="1.10.390.10:FF:000013">
    <property type="entry name" value="Aminopeptidase N"/>
    <property type="match status" value="1"/>
</dbReference>
<dbReference type="InterPro" id="IPR014782">
    <property type="entry name" value="Peptidase_M1_dom"/>
</dbReference>
<evidence type="ECO:0000256" key="9">
    <source>
        <dbReference type="ARBA" id="ARBA00022801"/>
    </source>
</evidence>
<evidence type="ECO:0000256" key="16">
    <source>
        <dbReference type="ARBA" id="ARBA00023288"/>
    </source>
</evidence>
<comment type="similarity">
    <text evidence="3 21">Belongs to the peptidase M1 family.</text>
</comment>
<dbReference type="InParanoid" id="A0A1S4FX55"/>
<dbReference type="Pfam" id="PF01433">
    <property type="entry name" value="Peptidase_M1"/>
    <property type="match status" value="1"/>
</dbReference>
<reference evidence="25 26" key="1">
    <citation type="submission" date="2017-06" db="EMBL/GenBank/DDBJ databases">
        <title>Aedes aegypti genome working group (AGWG) sequencing and assembly.</title>
        <authorList>
            <consortium name="Aedes aegypti Genome Working Group (AGWG)"/>
            <person name="Matthews B.J."/>
        </authorList>
    </citation>
    <scope>NUCLEOTIDE SEQUENCE [LARGE SCALE GENOMIC DNA]</scope>
    <source>
        <strain evidence="25 26">LVP_AGWG</strain>
    </source>
</reference>
<evidence type="ECO:0000256" key="8">
    <source>
        <dbReference type="ARBA" id="ARBA00022723"/>
    </source>
</evidence>
<dbReference type="EC" id="3.4.11.-" evidence="21"/>
<dbReference type="Pfam" id="PF17900">
    <property type="entry name" value="Peptidase_M1_N"/>
    <property type="match status" value="1"/>
</dbReference>
<keyword evidence="13 21" id="KW-0482">Metalloprotease</keyword>
<dbReference type="GO" id="GO:0043171">
    <property type="term" value="P:peptide catabolic process"/>
    <property type="evidence" value="ECO:0007669"/>
    <property type="project" value="TreeGrafter"/>
</dbReference>
<dbReference type="GO" id="GO:0098552">
    <property type="term" value="C:side of membrane"/>
    <property type="evidence" value="ECO:0007669"/>
    <property type="project" value="UniProtKB-KW"/>
</dbReference>
<evidence type="ECO:0000256" key="11">
    <source>
        <dbReference type="ARBA" id="ARBA00022968"/>
    </source>
</evidence>
<proteinExistence type="inferred from homology"/>
<evidence type="ECO:0000256" key="1">
    <source>
        <dbReference type="ARBA" id="ARBA00004606"/>
    </source>
</evidence>
<evidence type="ECO:0000313" key="26">
    <source>
        <dbReference type="Proteomes" id="UP000008820"/>
    </source>
</evidence>
<feature type="domain" description="Aminopeptidase N-like N-terminal" evidence="24">
    <location>
        <begin position="37"/>
        <end position="225"/>
    </location>
</feature>
<evidence type="ECO:0000256" key="14">
    <source>
        <dbReference type="ARBA" id="ARBA00023136"/>
    </source>
</evidence>
<dbReference type="GO" id="GO:0005615">
    <property type="term" value="C:extracellular space"/>
    <property type="evidence" value="ECO:0007669"/>
    <property type="project" value="TreeGrafter"/>
</dbReference>
<gene>
    <name evidence="25" type="primary">5576799</name>
</gene>
<dbReference type="AlphaFoldDB" id="A0A1S4FX55"/>
<feature type="binding site" evidence="18">
    <location>
        <position position="162"/>
    </location>
    <ligand>
        <name>substrate</name>
    </ligand>
</feature>
<keyword evidence="14" id="KW-0472">Membrane</keyword>
<keyword evidence="6 21" id="KW-0645">Protease</keyword>
<keyword evidence="16" id="KW-0449">Lipoprotein</keyword>
<dbReference type="Gene3D" id="2.60.40.1910">
    <property type="match status" value="1"/>
</dbReference>
<feature type="site" description="Transition state stabilizer" evidence="20">
    <location>
        <position position="421"/>
    </location>
</feature>
<dbReference type="GO" id="GO:0008270">
    <property type="term" value="F:zinc ion binding"/>
    <property type="evidence" value="ECO:0007669"/>
    <property type="project" value="UniProtKB-UniRule"/>
</dbReference>
<evidence type="ECO:0000256" key="21">
    <source>
        <dbReference type="RuleBase" id="RU364040"/>
    </source>
</evidence>
<dbReference type="SUPFAM" id="SSF55486">
    <property type="entry name" value="Metalloproteases ('zincins'), catalytic domain"/>
    <property type="match status" value="1"/>
</dbReference>
<evidence type="ECO:0000256" key="19">
    <source>
        <dbReference type="PIRSR" id="PIRSR634016-3"/>
    </source>
</evidence>
<dbReference type="SUPFAM" id="SSF63737">
    <property type="entry name" value="Leukotriene A4 hydrolase N-terminal domain"/>
    <property type="match status" value="1"/>
</dbReference>
<dbReference type="InterPro" id="IPR050344">
    <property type="entry name" value="Peptidase_M1_aminopeptidases"/>
</dbReference>
<dbReference type="Proteomes" id="UP000008820">
    <property type="component" value="Chromosome 1"/>
</dbReference>
<dbReference type="InterPro" id="IPR024571">
    <property type="entry name" value="ERAP1-like_C_dom"/>
</dbReference>
<evidence type="ECO:0000256" key="6">
    <source>
        <dbReference type="ARBA" id="ARBA00022670"/>
    </source>
</evidence>
<evidence type="ECO:0000259" key="24">
    <source>
        <dbReference type="Pfam" id="PF17900"/>
    </source>
</evidence>
<dbReference type="SMR" id="A0A1S4FX55"/>
<dbReference type="Pfam" id="PF11838">
    <property type="entry name" value="ERAP1_C"/>
    <property type="match status" value="1"/>
</dbReference>
<protein>
    <recommendedName>
        <fullName evidence="21">Aminopeptidase</fullName>
        <ecNumber evidence="21">3.4.11.-</ecNumber>
    </recommendedName>
</protein>
<evidence type="ECO:0000256" key="2">
    <source>
        <dbReference type="ARBA" id="ARBA00004609"/>
    </source>
</evidence>
<sequence length="909" mass="103040">MLKICVPLALLAVASLAWPVDQSVRAFDTYRLPNQTVPTHYDLYLDTNLHLADLDYSGNVKIRIQVLESTSQIVLHSKRSEIVRLELRNSNQLAISLKSFEMDADKDFLIVNTKETLPAGSTYVLDIDFTNSLDRTDAAGFYRSSYVNAEGVTKFLGVTQFESTDARSAFPCFDEPGIKTTYSVQIACGLDYNARSNAPALGIQLLPAGKKLTTFQTTPRMQTYLLAFLVSDFISERQVVFQPHQIAVSTFARPTASHQLTYSVDASVRFLRELEIYFDQRYAMSKIDNVAIANSDFAAGAMENWGLVTYRESTILLDPESQGESQQLQVVGIVGHEYTHQFFGNLLAPQWWSYLWLNEGFARLYQYYVSEFSHPELKMRDRFASVRESALNLDASATVRPMTYYVETPGEISRLFDNIAYAKSASVLRMMNYAITEPTFQKGLRYYIQQNKDHGVANEENLFDSLEQAAKEDAQLPQSLTMHEIFRSWSNQPGAPVVTFKRVGDTNEFVFNQERFYNTPPETPGQQSWWIPISFFTPSSNGQYNSSAAFWLPPHVSDFSYRIDVAESETLLVNPLARGYYRVNYDAQTWENIISNLYESPEKFHRLTRSQLVDDAMNLAHAGKLDYFTAFQVFDYLNEETDFIPWSTASSNLQFLKRMLRHDSEALANLESYSSMLAANLLATYGLESIKGESADDESARLIALEWACNSDESCQAEAAQKLRSSRRSQTFTIGSKTEQLLVCSQMRKADYSDFSMMLSSLKNTRDSISRSYLVDTISCVENGQSINKLLNALKSDDFGAAEKVQVLKSVYSNSLTGLNAIIDMFDSTTNVAENMNINKRQLHALLEDMAEYTVQPESAERFAEFVKREAPTHLVHTIQAKLRENESWIRRNAAIVSDMLKTPPQIDM</sequence>
<dbReference type="GO" id="GO:0042277">
    <property type="term" value="F:peptide binding"/>
    <property type="evidence" value="ECO:0007669"/>
    <property type="project" value="TreeGrafter"/>
</dbReference>
<feature type="active site" description="Proton acceptor" evidence="17">
    <location>
        <position position="337"/>
    </location>
</feature>
<keyword evidence="9 21" id="KW-0378">Hydrolase</keyword>
<dbReference type="CDD" id="cd09601">
    <property type="entry name" value="M1_APN-Q_like"/>
    <property type="match status" value="1"/>
</dbReference>
<dbReference type="Gene3D" id="2.60.40.1730">
    <property type="entry name" value="tricorn interacting facor f3 domain"/>
    <property type="match status" value="1"/>
</dbReference>
<evidence type="ECO:0000256" key="18">
    <source>
        <dbReference type="PIRSR" id="PIRSR634016-2"/>
    </source>
</evidence>
<dbReference type="InterPro" id="IPR001930">
    <property type="entry name" value="Peptidase_M1"/>
</dbReference>
<dbReference type="FunFam" id="2.60.40.1730:FF:000012">
    <property type="entry name" value="Aminopeptidase N"/>
    <property type="match status" value="1"/>
</dbReference>
<dbReference type="InterPro" id="IPR042097">
    <property type="entry name" value="Aminopeptidase_N-like_N_sf"/>
</dbReference>
<dbReference type="InterPro" id="IPR045357">
    <property type="entry name" value="Aminopeptidase_N-like_N"/>
</dbReference>
<comment type="cofactor">
    <cofactor evidence="19 21">
        <name>Zn(2+)</name>
        <dbReference type="ChEBI" id="CHEBI:29105"/>
    </cofactor>
    <text evidence="19 21">Binds 1 zinc ion per subunit.</text>
</comment>
<dbReference type="EnsemblMetazoa" id="AAEL012776-RA">
    <property type="protein sequence ID" value="AAEL012776-PA"/>
    <property type="gene ID" value="AAEL012776"/>
</dbReference>
<name>A0A1S4FX55_AEDAE</name>
<keyword evidence="15" id="KW-0325">Glycoprotein</keyword>
<dbReference type="OrthoDB" id="10031169at2759"/>